<comment type="similarity">
    <text evidence="1">Belongs to the ROK (NagC/XylR) family.</text>
</comment>
<reference evidence="2" key="2">
    <citation type="journal article" date="2021" name="PeerJ">
        <title>Extensive microbial diversity within the chicken gut microbiome revealed by metagenomics and culture.</title>
        <authorList>
            <person name="Gilroy R."/>
            <person name="Ravi A."/>
            <person name="Getino M."/>
            <person name="Pursley I."/>
            <person name="Horton D.L."/>
            <person name="Alikhan N.F."/>
            <person name="Baker D."/>
            <person name="Gharbi K."/>
            <person name="Hall N."/>
            <person name="Watson M."/>
            <person name="Adriaenssens E.M."/>
            <person name="Foster-Nyarko E."/>
            <person name="Jarju S."/>
            <person name="Secka A."/>
            <person name="Antonio M."/>
            <person name="Oren A."/>
            <person name="Chaudhuri R.R."/>
            <person name="La Ragione R."/>
            <person name="Hildebrand F."/>
            <person name="Pallen M.J."/>
        </authorList>
    </citation>
    <scope>NUCLEOTIDE SEQUENCE</scope>
    <source>
        <strain evidence="2">CHK195-15760</strain>
    </source>
</reference>
<comment type="caution">
    <text evidence="2">The sequence shown here is derived from an EMBL/GenBank/DDBJ whole genome shotgun (WGS) entry which is preliminary data.</text>
</comment>
<sequence length="307" mass="34407">MKIGIDLGGSHIGVGLVKNDGIILRKKEKDIVEDDKEKIKEIIEQTIRKFIHELLIEEKISIKEIEMIGIASPGTVKDGTIYHMVNLGIETLEIREMLNRYFELPIQVKNDAKCAGIAEFLYGSMKEYEDGIFLSIGTGIGGAVYVNNRLLEPKTNAGMEFGHMIIEKEGKECKCGNRGCFETYCSMKNLKEKVKTALDLNANTSSEMVVRKIKEEQNQGLIKEILDEYISYFSIGLTNLMNIFEPEIVCLGGSFAYLGEEIVEKIKKQMKENNLLFNKRRELNIVLATLGNNAGMIGAANIPSDNQ</sequence>
<evidence type="ECO:0000313" key="3">
    <source>
        <dbReference type="Proteomes" id="UP000824093"/>
    </source>
</evidence>
<protein>
    <submittedName>
        <fullName evidence="2">ROK family protein</fullName>
    </submittedName>
</protein>
<evidence type="ECO:0000256" key="1">
    <source>
        <dbReference type="ARBA" id="ARBA00006479"/>
    </source>
</evidence>
<dbReference type="Pfam" id="PF00480">
    <property type="entry name" value="ROK"/>
    <property type="match status" value="1"/>
</dbReference>
<organism evidence="2 3">
    <name type="scientific">Candidatus Merdicola faecigallinarum</name>
    <dbReference type="NCBI Taxonomy" id="2840862"/>
    <lineage>
        <taxon>Bacteria</taxon>
        <taxon>Bacillati</taxon>
        <taxon>Bacillota</taxon>
        <taxon>Clostridia</taxon>
        <taxon>Candidatus Merdicola</taxon>
    </lineage>
</organism>
<evidence type="ECO:0000313" key="2">
    <source>
        <dbReference type="EMBL" id="HIU51956.1"/>
    </source>
</evidence>
<dbReference type="AlphaFoldDB" id="A0A9D1M1S7"/>
<proteinExistence type="inferred from homology"/>
<dbReference type="InterPro" id="IPR043129">
    <property type="entry name" value="ATPase_NBD"/>
</dbReference>
<dbReference type="Proteomes" id="UP000824093">
    <property type="component" value="Unassembled WGS sequence"/>
</dbReference>
<dbReference type="EMBL" id="DVNH01000036">
    <property type="protein sequence ID" value="HIU51956.1"/>
    <property type="molecule type" value="Genomic_DNA"/>
</dbReference>
<dbReference type="Gene3D" id="3.30.420.40">
    <property type="match status" value="2"/>
</dbReference>
<dbReference type="SUPFAM" id="SSF53067">
    <property type="entry name" value="Actin-like ATPase domain"/>
    <property type="match status" value="1"/>
</dbReference>
<dbReference type="PANTHER" id="PTHR18964">
    <property type="entry name" value="ROK (REPRESSOR, ORF, KINASE) FAMILY"/>
    <property type="match status" value="1"/>
</dbReference>
<dbReference type="InterPro" id="IPR000600">
    <property type="entry name" value="ROK"/>
</dbReference>
<gene>
    <name evidence="2" type="ORF">IAB70_04985</name>
</gene>
<reference evidence="2" key="1">
    <citation type="submission" date="2020-10" db="EMBL/GenBank/DDBJ databases">
        <authorList>
            <person name="Gilroy R."/>
        </authorList>
    </citation>
    <scope>NUCLEOTIDE SEQUENCE</scope>
    <source>
        <strain evidence="2">CHK195-15760</strain>
    </source>
</reference>
<dbReference type="PANTHER" id="PTHR18964:SF149">
    <property type="entry name" value="BIFUNCTIONAL UDP-N-ACETYLGLUCOSAMINE 2-EPIMERASE_N-ACETYLMANNOSAMINE KINASE"/>
    <property type="match status" value="1"/>
</dbReference>
<accession>A0A9D1M1S7</accession>
<name>A0A9D1M1S7_9FIRM</name>